<keyword evidence="8 9" id="KW-0472">Membrane</keyword>
<feature type="transmembrane region" description="Helical" evidence="9">
    <location>
        <begin position="113"/>
        <end position="135"/>
    </location>
</feature>
<comment type="similarity">
    <text evidence="2">Belongs to the cation diffusion facilitator (CDF) transporter (TC 2.A.4) family. SLC30A subfamily.</text>
</comment>
<evidence type="ECO:0000313" key="13">
    <source>
        <dbReference type="Proteomes" id="UP001229421"/>
    </source>
</evidence>
<gene>
    <name evidence="12" type="ORF">QVD17_22719</name>
</gene>
<sequence>MEHHHHHHLDNDLDHQHHHHEVLISGAEHHLLEVEIPKVYEGADVASKQPKQKPSRDCRCYFTKQEHDVCDSEQRSKSTTKLWGLMFFYLIVMAVEVVGGLKANSLAVLTDAAHLLTDIAGFSISLFSVWVSGWNTTPHQSFGFSRIEVLGALLSVQLIWIVSGYLIFEAIERLLHQQSEVNGALMFPIAAFGFVINFMMVMWLGHGHDHDHHGHSHDHNHNHINDEEGANLVVPNSKQHKNGAMNINIKGAYLHVMADMIQSIGVMIAGLVIWVKPEWVMVDLICTLIFSVLVLVTTLPMLKTIFCILMESTPSEVDVVGLKSDVNSIKGVHDVHDLHVWAITQGKIVLACHITVESNVNSNVILDKLKSLCEGIYGIHHVTAQIESLCP</sequence>
<dbReference type="AlphaFoldDB" id="A0AAD8NTS7"/>
<dbReference type="GO" id="GO:0005385">
    <property type="term" value="F:zinc ion transmembrane transporter activity"/>
    <property type="evidence" value="ECO:0007669"/>
    <property type="project" value="TreeGrafter"/>
</dbReference>
<protein>
    <submittedName>
        <fullName evidence="12">Uncharacterized protein</fullName>
    </submittedName>
</protein>
<dbReference type="InterPro" id="IPR027469">
    <property type="entry name" value="Cation_efflux_TMD_sf"/>
</dbReference>
<keyword evidence="5" id="KW-0862">Zinc</keyword>
<dbReference type="GO" id="GO:0005773">
    <property type="term" value="C:vacuole"/>
    <property type="evidence" value="ECO:0007669"/>
    <property type="project" value="TreeGrafter"/>
</dbReference>
<dbReference type="Proteomes" id="UP001229421">
    <property type="component" value="Unassembled WGS sequence"/>
</dbReference>
<dbReference type="PANTHER" id="PTHR11562">
    <property type="entry name" value="CATION EFFLUX PROTEIN/ ZINC TRANSPORTER"/>
    <property type="match status" value="1"/>
</dbReference>
<feature type="transmembrane region" description="Helical" evidence="9">
    <location>
        <begin position="252"/>
        <end position="274"/>
    </location>
</feature>
<dbReference type="GO" id="GO:0005886">
    <property type="term" value="C:plasma membrane"/>
    <property type="evidence" value="ECO:0007669"/>
    <property type="project" value="TreeGrafter"/>
</dbReference>
<keyword evidence="5" id="KW-0864">Zinc transport</keyword>
<comment type="subcellular location">
    <subcellularLocation>
        <location evidence="1">Membrane</location>
        <topology evidence="1">Multi-pass membrane protein</topology>
    </subcellularLocation>
</comment>
<dbReference type="InterPro" id="IPR002524">
    <property type="entry name" value="Cation_efflux"/>
</dbReference>
<dbReference type="Gene3D" id="1.20.1510.10">
    <property type="entry name" value="Cation efflux protein transmembrane domain"/>
    <property type="match status" value="1"/>
</dbReference>
<dbReference type="PANTHER" id="PTHR11562:SF54">
    <property type="entry name" value="METAL TOLERANCE PROTEIN B"/>
    <property type="match status" value="1"/>
</dbReference>
<feature type="transmembrane region" description="Helical" evidence="9">
    <location>
        <begin position="183"/>
        <end position="204"/>
    </location>
</feature>
<organism evidence="12 13">
    <name type="scientific">Tagetes erecta</name>
    <name type="common">African marigold</name>
    <dbReference type="NCBI Taxonomy" id="13708"/>
    <lineage>
        <taxon>Eukaryota</taxon>
        <taxon>Viridiplantae</taxon>
        <taxon>Streptophyta</taxon>
        <taxon>Embryophyta</taxon>
        <taxon>Tracheophyta</taxon>
        <taxon>Spermatophyta</taxon>
        <taxon>Magnoliopsida</taxon>
        <taxon>eudicotyledons</taxon>
        <taxon>Gunneridae</taxon>
        <taxon>Pentapetalae</taxon>
        <taxon>asterids</taxon>
        <taxon>campanulids</taxon>
        <taxon>Asterales</taxon>
        <taxon>Asteraceae</taxon>
        <taxon>Asteroideae</taxon>
        <taxon>Heliantheae alliance</taxon>
        <taxon>Tageteae</taxon>
        <taxon>Tagetes</taxon>
    </lineage>
</organism>
<evidence type="ECO:0000256" key="3">
    <source>
        <dbReference type="ARBA" id="ARBA00022448"/>
    </source>
</evidence>
<dbReference type="Pfam" id="PF16916">
    <property type="entry name" value="ZT_dimer"/>
    <property type="match status" value="1"/>
</dbReference>
<dbReference type="Pfam" id="PF01545">
    <property type="entry name" value="Cation_efflux"/>
    <property type="match status" value="1"/>
</dbReference>
<dbReference type="InterPro" id="IPR050681">
    <property type="entry name" value="CDF/SLC30A"/>
</dbReference>
<feature type="domain" description="Cation efflux protein cytoplasmic" evidence="11">
    <location>
        <begin position="314"/>
        <end position="388"/>
    </location>
</feature>
<dbReference type="EMBL" id="JAUHHV010000006">
    <property type="protein sequence ID" value="KAK1420829.1"/>
    <property type="molecule type" value="Genomic_DNA"/>
</dbReference>
<keyword evidence="13" id="KW-1185">Reference proteome</keyword>
<evidence type="ECO:0000313" key="12">
    <source>
        <dbReference type="EMBL" id="KAK1420829.1"/>
    </source>
</evidence>
<keyword evidence="4 9" id="KW-0812">Transmembrane</keyword>
<dbReference type="SUPFAM" id="SSF161111">
    <property type="entry name" value="Cation efflux protein transmembrane domain-like"/>
    <property type="match status" value="1"/>
</dbReference>
<reference evidence="12" key="1">
    <citation type="journal article" date="2023" name="bioRxiv">
        <title>Improved chromosome-level genome assembly for marigold (Tagetes erecta).</title>
        <authorList>
            <person name="Jiang F."/>
            <person name="Yuan L."/>
            <person name="Wang S."/>
            <person name="Wang H."/>
            <person name="Xu D."/>
            <person name="Wang A."/>
            <person name="Fan W."/>
        </authorList>
    </citation>
    <scope>NUCLEOTIDE SEQUENCE</scope>
    <source>
        <strain evidence="12">WSJ</strain>
        <tissue evidence="12">Leaf</tissue>
    </source>
</reference>
<accession>A0AAD8NTS7</accession>
<evidence type="ECO:0000256" key="4">
    <source>
        <dbReference type="ARBA" id="ARBA00022692"/>
    </source>
</evidence>
<proteinExistence type="inferred from homology"/>
<feature type="domain" description="Cation efflux protein transmembrane" evidence="10">
    <location>
        <begin position="87"/>
        <end position="310"/>
    </location>
</feature>
<dbReference type="NCBIfam" id="TIGR01297">
    <property type="entry name" value="CDF"/>
    <property type="match status" value="1"/>
</dbReference>
<dbReference type="InterPro" id="IPR058533">
    <property type="entry name" value="Cation_efflux_TM"/>
</dbReference>
<evidence type="ECO:0000259" key="10">
    <source>
        <dbReference type="Pfam" id="PF01545"/>
    </source>
</evidence>
<evidence type="ECO:0000256" key="1">
    <source>
        <dbReference type="ARBA" id="ARBA00004141"/>
    </source>
</evidence>
<dbReference type="InterPro" id="IPR027470">
    <property type="entry name" value="Cation_efflux_CTD"/>
</dbReference>
<name>A0AAD8NTS7_TARER</name>
<evidence type="ECO:0000256" key="5">
    <source>
        <dbReference type="ARBA" id="ARBA00022906"/>
    </source>
</evidence>
<evidence type="ECO:0000256" key="8">
    <source>
        <dbReference type="ARBA" id="ARBA00023136"/>
    </source>
</evidence>
<keyword evidence="7" id="KW-0406">Ion transport</keyword>
<feature type="transmembrane region" description="Helical" evidence="9">
    <location>
        <begin position="280"/>
        <end position="302"/>
    </location>
</feature>
<evidence type="ECO:0000256" key="6">
    <source>
        <dbReference type="ARBA" id="ARBA00022989"/>
    </source>
</evidence>
<keyword evidence="3" id="KW-0813">Transport</keyword>
<comment type="caution">
    <text evidence="12">The sequence shown here is derived from an EMBL/GenBank/DDBJ whole genome shotgun (WGS) entry which is preliminary data.</text>
</comment>
<evidence type="ECO:0000259" key="11">
    <source>
        <dbReference type="Pfam" id="PF16916"/>
    </source>
</evidence>
<evidence type="ECO:0000256" key="7">
    <source>
        <dbReference type="ARBA" id="ARBA00023065"/>
    </source>
</evidence>
<feature type="transmembrane region" description="Helical" evidence="9">
    <location>
        <begin position="82"/>
        <end position="101"/>
    </location>
</feature>
<dbReference type="InterPro" id="IPR036837">
    <property type="entry name" value="Cation_efflux_CTD_sf"/>
</dbReference>
<feature type="transmembrane region" description="Helical" evidence="9">
    <location>
        <begin position="147"/>
        <end position="168"/>
    </location>
</feature>
<dbReference type="SUPFAM" id="SSF160240">
    <property type="entry name" value="Cation efflux protein cytoplasmic domain-like"/>
    <property type="match status" value="1"/>
</dbReference>
<keyword evidence="6 9" id="KW-1133">Transmembrane helix</keyword>
<evidence type="ECO:0000256" key="2">
    <source>
        <dbReference type="ARBA" id="ARBA00008873"/>
    </source>
</evidence>
<evidence type="ECO:0000256" key="9">
    <source>
        <dbReference type="SAM" id="Phobius"/>
    </source>
</evidence>